<reference evidence="3" key="1">
    <citation type="journal article" date="2023" name="Mol. Phylogenet. Evol.">
        <title>Genome-scale phylogeny and comparative genomics of the fungal order Sordariales.</title>
        <authorList>
            <person name="Hensen N."/>
            <person name="Bonometti L."/>
            <person name="Westerberg I."/>
            <person name="Brannstrom I.O."/>
            <person name="Guillou S."/>
            <person name="Cros-Aarteil S."/>
            <person name="Calhoun S."/>
            <person name="Haridas S."/>
            <person name="Kuo A."/>
            <person name="Mondo S."/>
            <person name="Pangilinan J."/>
            <person name="Riley R."/>
            <person name="LaButti K."/>
            <person name="Andreopoulos B."/>
            <person name="Lipzen A."/>
            <person name="Chen C."/>
            <person name="Yan M."/>
            <person name="Daum C."/>
            <person name="Ng V."/>
            <person name="Clum A."/>
            <person name="Steindorff A."/>
            <person name="Ohm R.A."/>
            <person name="Martin F."/>
            <person name="Silar P."/>
            <person name="Natvig D.O."/>
            <person name="Lalanne C."/>
            <person name="Gautier V."/>
            <person name="Ament-Velasquez S.L."/>
            <person name="Kruys A."/>
            <person name="Hutchinson M.I."/>
            <person name="Powell A.J."/>
            <person name="Barry K."/>
            <person name="Miller A.N."/>
            <person name="Grigoriev I.V."/>
            <person name="Debuchy R."/>
            <person name="Gladieux P."/>
            <person name="Hiltunen Thoren M."/>
            <person name="Johannesson H."/>
        </authorList>
    </citation>
    <scope>NUCLEOTIDE SEQUENCE</scope>
    <source>
        <strain evidence="3">SMH4131-1</strain>
    </source>
</reference>
<proteinExistence type="predicted"/>
<keyword evidence="1" id="KW-1133">Transmembrane helix</keyword>
<accession>A0AAE0IZG9</accession>
<dbReference type="PANTHER" id="PTHR33741">
    <property type="entry name" value="TRANSMEMBRANE PROTEIN DDB_G0269096-RELATED"/>
    <property type="match status" value="1"/>
</dbReference>
<comment type="caution">
    <text evidence="3">The sequence shown here is derived from an EMBL/GenBank/DDBJ whole genome shotgun (WGS) entry which is preliminary data.</text>
</comment>
<keyword evidence="1" id="KW-0472">Membrane</keyword>
<name>A0AAE0IZG9_9PEZI</name>
<dbReference type="Pfam" id="PF04982">
    <property type="entry name" value="TM_HPP"/>
    <property type="match status" value="1"/>
</dbReference>
<evidence type="ECO:0000313" key="4">
    <source>
        <dbReference type="Proteomes" id="UP001286456"/>
    </source>
</evidence>
<feature type="transmembrane region" description="Helical" evidence="1">
    <location>
        <begin position="78"/>
        <end position="100"/>
    </location>
</feature>
<feature type="transmembrane region" description="Helical" evidence="1">
    <location>
        <begin position="112"/>
        <end position="131"/>
    </location>
</feature>
<feature type="transmembrane region" description="Helical" evidence="1">
    <location>
        <begin position="48"/>
        <end position="71"/>
    </location>
</feature>
<dbReference type="InterPro" id="IPR058581">
    <property type="entry name" value="TM_HPP"/>
</dbReference>
<reference evidence="3" key="2">
    <citation type="submission" date="2023-06" db="EMBL/GenBank/DDBJ databases">
        <authorList>
            <consortium name="Lawrence Berkeley National Laboratory"/>
            <person name="Haridas S."/>
            <person name="Hensen N."/>
            <person name="Bonometti L."/>
            <person name="Westerberg I."/>
            <person name="Brannstrom I.O."/>
            <person name="Guillou S."/>
            <person name="Cros-Aarteil S."/>
            <person name="Calhoun S."/>
            <person name="Kuo A."/>
            <person name="Mondo S."/>
            <person name="Pangilinan J."/>
            <person name="Riley R."/>
            <person name="Labutti K."/>
            <person name="Andreopoulos B."/>
            <person name="Lipzen A."/>
            <person name="Chen C."/>
            <person name="Yanf M."/>
            <person name="Daum C."/>
            <person name="Ng V."/>
            <person name="Clum A."/>
            <person name="Steindorff A."/>
            <person name="Ohm R."/>
            <person name="Martin F."/>
            <person name="Silar P."/>
            <person name="Natvig D."/>
            <person name="Lalanne C."/>
            <person name="Gautier V."/>
            <person name="Ament-Velasquez S.L."/>
            <person name="Kruys A."/>
            <person name="Hutchinson M.I."/>
            <person name="Powell A.J."/>
            <person name="Barry K."/>
            <person name="Miller A.N."/>
            <person name="Grigoriev I.V."/>
            <person name="Debuchy R."/>
            <person name="Gladieux P."/>
            <person name="Thoren M.H."/>
            <person name="Johannesson H."/>
        </authorList>
    </citation>
    <scope>NUCLEOTIDE SEQUENCE</scope>
    <source>
        <strain evidence="3">SMH4131-1</strain>
    </source>
</reference>
<sequence>MPFSPFQWNFAIDRYLNPFIPPSVLPRLPYAISHFFGYRRRPPTRPPVGNFVVIIWGSIGIFCSLSIIGAVQQHIPSFVARAVPTMIGSFGAAAVLDFYAIESPLAQPRNTFLGQLISSIISISICKLCALSPHFESFRWLGAALACATATAAMCLTNTIHPPAGATALMAVADPDVARLGWFLIPAVMLGCCFMTSIALLVNNAQRRFPFYWWSPEVTGQFWSRWAERRAEEEGDGADVDAATNSLESKETAVVAGGADGDLEAGSAHLEEKGGREEVVVVGRGVVRIPHGLVLSLEERRVLEGLSLRL</sequence>
<protein>
    <submittedName>
        <fullName evidence="3">HPP family-domain-containing protein</fullName>
    </submittedName>
</protein>
<dbReference type="Proteomes" id="UP001286456">
    <property type="component" value="Unassembled WGS sequence"/>
</dbReference>
<feature type="transmembrane region" description="Helical" evidence="1">
    <location>
        <begin position="180"/>
        <end position="202"/>
    </location>
</feature>
<feature type="transmembrane region" description="Helical" evidence="1">
    <location>
        <begin position="138"/>
        <end position="160"/>
    </location>
</feature>
<dbReference type="PANTHER" id="PTHR33741:SF5">
    <property type="entry name" value="TRANSMEMBRANE PROTEIN DDB_G0269096-RELATED"/>
    <property type="match status" value="1"/>
</dbReference>
<dbReference type="InterPro" id="IPR007065">
    <property type="entry name" value="HPP"/>
</dbReference>
<evidence type="ECO:0000313" key="3">
    <source>
        <dbReference type="EMBL" id="KAK3334181.1"/>
    </source>
</evidence>
<feature type="domain" description="HPP transmembrane region" evidence="2">
    <location>
        <begin position="47"/>
        <end position="210"/>
    </location>
</feature>
<evidence type="ECO:0000256" key="1">
    <source>
        <dbReference type="SAM" id="Phobius"/>
    </source>
</evidence>
<evidence type="ECO:0000259" key="2">
    <source>
        <dbReference type="Pfam" id="PF04982"/>
    </source>
</evidence>
<gene>
    <name evidence="3" type="ORF">B0T19DRAFT_148007</name>
</gene>
<dbReference type="EMBL" id="JAUEPO010000002">
    <property type="protein sequence ID" value="KAK3334181.1"/>
    <property type="molecule type" value="Genomic_DNA"/>
</dbReference>
<keyword evidence="4" id="KW-1185">Reference proteome</keyword>
<organism evidence="3 4">
    <name type="scientific">Cercophora scortea</name>
    <dbReference type="NCBI Taxonomy" id="314031"/>
    <lineage>
        <taxon>Eukaryota</taxon>
        <taxon>Fungi</taxon>
        <taxon>Dikarya</taxon>
        <taxon>Ascomycota</taxon>
        <taxon>Pezizomycotina</taxon>
        <taxon>Sordariomycetes</taxon>
        <taxon>Sordariomycetidae</taxon>
        <taxon>Sordariales</taxon>
        <taxon>Lasiosphaeriaceae</taxon>
        <taxon>Cercophora</taxon>
    </lineage>
</organism>
<keyword evidence="1" id="KW-0812">Transmembrane</keyword>
<dbReference type="AlphaFoldDB" id="A0AAE0IZG9"/>